<feature type="domain" description="DUF4985" evidence="4">
    <location>
        <begin position="311"/>
        <end position="437"/>
    </location>
</feature>
<protein>
    <submittedName>
        <fullName evidence="5">S-layer protein</fullName>
    </submittedName>
</protein>
<dbReference type="AlphaFoldDB" id="A0A2S9J3K0"/>
<feature type="chain" id="PRO_5015785987" evidence="2">
    <location>
        <begin position="25"/>
        <end position="441"/>
    </location>
</feature>
<evidence type="ECO:0000259" key="3">
    <source>
        <dbReference type="Pfam" id="PF02638"/>
    </source>
</evidence>
<dbReference type="PANTHER" id="PTHR43405:SF1">
    <property type="entry name" value="GLYCOSYL HYDROLASE DIGH"/>
    <property type="match status" value="1"/>
</dbReference>
<dbReference type="RefSeq" id="WP_105717068.1">
    <property type="nucleotide sequence ID" value="NZ_PVBQ01000007.1"/>
</dbReference>
<dbReference type="PROSITE" id="PS51257">
    <property type="entry name" value="PROKAR_LIPOPROTEIN"/>
    <property type="match status" value="1"/>
</dbReference>
<dbReference type="InterPro" id="IPR017853">
    <property type="entry name" value="GH"/>
</dbReference>
<evidence type="ECO:0000313" key="5">
    <source>
        <dbReference type="EMBL" id="PRD47355.1"/>
    </source>
</evidence>
<dbReference type="Pfam" id="PF02638">
    <property type="entry name" value="GHL10"/>
    <property type="match status" value="1"/>
</dbReference>
<dbReference type="Gene3D" id="3.20.20.80">
    <property type="entry name" value="Glycosidases"/>
    <property type="match status" value="1"/>
</dbReference>
<accession>A0A2S9J3K0</accession>
<reference evidence="5 6" key="1">
    <citation type="submission" date="2018-02" db="EMBL/GenBank/DDBJ databases">
        <title>The draft genome of Sphingobacterium sp. 5JN-11.</title>
        <authorList>
            <person name="Liu L."/>
            <person name="Li L."/>
            <person name="Liang L."/>
            <person name="Zhang X."/>
            <person name="Wang T."/>
        </authorList>
    </citation>
    <scope>NUCLEOTIDE SEQUENCE [LARGE SCALE GENOMIC DNA]</scope>
    <source>
        <strain evidence="5 6">5JN-11</strain>
    </source>
</reference>
<evidence type="ECO:0000259" key="4">
    <source>
        <dbReference type="Pfam" id="PF16373"/>
    </source>
</evidence>
<dbReference type="InterPro" id="IPR003790">
    <property type="entry name" value="GHL10"/>
</dbReference>
<feature type="signal peptide" evidence="2">
    <location>
        <begin position="1"/>
        <end position="24"/>
    </location>
</feature>
<comment type="caution">
    <text evidence="5">The sequence shown here is derived from an EMBL/GenBank/DDBJ whole genome shotgun (WGS) entry which is preliminary data.</text>
</comment>
<dbReference type="SUPFAM" id="SSF51445">
    <property type="entry name" value="(Trans)glycosidases"/>
    <property type="match status" value="1"/>
</dbReference>
<feature type="domain" description="Glycosyl hydrolase-like 10" evidence="3">
    <location>
        <begin position="57"/>
        <end position="285"/>
    </location>
</feature>
<dbReference type="OrthoDB" id="9760892at2"/>
<keyword evidence="1 2" id="KW-0732">Signal</keyword>
<dbReference type="InterPro" id="IPR052177">
    <property type="entry name" value="Divisome_Glycosyl_Hydrolase"/>
</dbReference>
<dbReference type="InterPro" id="IPR032280">
    <property type="entry name" value="DUF4985"/>
</dbReference>
<evidence type="ECO:0000256" key="2">
    <source>
        <dbReference type="SAM" id="SignalP"/>
    </source>
</evidence>
<proteinExistence type="predicted"/>
<dbReference type="Proteomes" id="UP000239711">
    <property type="component" value="Unassembled WGS sequence"/>
</dbReference>
<evidence type="ECO:0000313" key="6">
    <source>
        <dbReference type="Proteomes" id="UP000239711"/>
    </source>
</evidence>
<evidence type="ECO:0000256" key="1">
    <source>
        <dbReference type="ARBA" id="ARBA00022729"/>
    </source>
</evidence>
<organism evidence="5 6">
    <name type="scientific">Sphingobacterium haloxyli</name>
    <dbReference type="NCBI Taxonomy" id="2100533"/>
    <lineage>
        <taxon>Bacteria</taxon>
        <taxon>Pseudomonadati</taxon>
        <taxon>Bacteroidota</taxon>
        <taxon>Sphingobacteriia</taxon>
        <taxon>Sphingobacteriales</taxon>
        <taxon>Sphingobacteriaceae</taxon>
        <taxon>Sphingobacterium</taxon>
    </lineage>
</organism>
<name>A0A2S9J3K0_9SPHI</name>
<keyword evidence="6" id="KW-1185">Reference proteome</keyword>
<sequence>MKRLFNFFLAVTSFFFSCNSVDSASDGNTDYFVHRNILWFDATANFDRFCEKDSILFYLQKSKEVGVTDIVVDVKPITGEVLYPSKIAPVMSSWGGSETVKDTTWDMLSYFIEEGHKLGLKVHASTNVFVAGHNYFDRGVVYDDPSKAKWQTLSHLPEGMTLISEQKSKYSTMLNPALPEVQEYELSILKELVGMYPRLDGVILDRVRFDNLNADFSEQSKRLFEQYRGGSVENFPADIYTFGGAERQDGPLFKSWLEWRAKVIHDFIYKARGELKAIHPDIIFGDYTGSWYPLYFDVGVNFASKEYDPSEEFNWATTKYKEYGYAEALDLFTTGNYYFEVEKSELHAQTDTTEKTLESGLVVKKEDWYTVEGSAELVNKVTMGKTPVYAGLYVEQYKGHPDQFIKALKMCRQKSQGSMIFDIVHIINYGWWDQVKEGLNN</sequence>
<dbReference type="PANTHER" id="PTHR43405">
    <property type="entry name" value="GLYCOSYL HYDROLASE DIGH"/>
    <property type="match status" value="1"/>
</dbReference>
<dbReference type="EMBL" id="PVBQ01000007">
    <property type="protein sequence ID" value="PRD47355.1"/>
    <property type="molecule type" value="Genomic_DNA"/>
</dbReference>
<dbReference type="Pfam" id="PF16373">
    <property type="entry name" value="DUF4985"/>
    <property type="match status" value="1"/>
</dbReference>
<gene>
    <name evidence="5" type="ORF">C5745_11080</name>
</gene>